<dbReference type="AlphaFoldDB" id="A0A840F7E3"/>
<organism evidence="1 2">
    <name type="scientific">Sphingomonas jinjuensis</name>
    <dbReference type="NCBI Taxonomy" id="535907"/>
    <lineage>
        <taxon>Bacteria</taxon>
        <taxon>Pseudomonadati</taxon>
        <taxon>Pseudomonadota</taxon>
        <taxon>Alphaproteobacteria</taxon>
        <taxon>Sphingomonadales</taxon>
        <taxon>Sphingomonadaceae</taxon>
        <taxon>Sphingomonas</taxon>
    </lineage>
</organism>
<proteinExistence type="predicted"/>
<accession>A0A840F7E3</accession>
<dbReference type="RefSeq" id="WP_183983437.1">
    <property type="nucleotide sequence ID" value="NZ_JACIEV010000004.1"/>
</dbReference>
<dbReference type="Proteomes" id="UP000529795">
    <property type="component" value="Unassembled WGS sequence"/>
</dbReference>
<keyword evidence="2" id="KW-1185">Reference proteome</keyword>
<sequence length="128" mass="14490">MALDDATVLVESIIDLRRSRAGQFPPDLFIGEQGWDILLELFVADAHGERLTARELLQRIGGSRIAGERWIRFTNSQGLTVSDGEGRLDDIVTATPEALQRVEVWAAGCIDFILRLVEPRMEHLRRHR</sequence>
<protein>
    <submittedName>
        <fullName evidence="1">Uncharacterized protein</fullName>
    </submittedName>
</protein>
<comment type="caution">
    <text evidence="1">The sequence shown here is derived from an EMBL/GenBank/DDBJ whole genome shotgun (WGS) entry which is preliminary data.</text>
</comment>
<reference evidence="1 2" key="1">
    <citation type="submission" date="2020-08" db="EMBL/GenBank/DDBJ databases">
        <title>Genomic Encyclopedia of Type Strains, Phase IV (KMG-IV): sequencing the most valuable type-strain genomes for metagenomic binning, comparative biology and taxonomic classification.</title>
        <authorList>
            <person name="Goeker M."/>
        </authorList>
    </citation>
    <scope>NUCLEOTIDE SEQUENCE [LARGE SCALE GENOMIC DNA]</scope>
    <source>
        <strain evidence="1 2">YC6723</strain>
    </source>
</reference>
<evidence type="ECO:0000313" key="1">
    <source>
        <dbReference type="EMBL" id="MBB4153639.1"/>
    </source>
</evidence>
<name>A0A840F7E3_9SPHN</name>
<gene>
    <name evidence="1" type="ORF">GGQ80_001545</name>
</gene>
<evidence type="ECO:0000313" key="2">
    <source>
        <dbReference type="Proteomes" id="UP000529795"/>
    </source>
</evidence>
<dbReference type="EMBL" id="JACIEV010000004">
    <property type="protein sequence ID" value="MBB4153639.1"/>
    <property type="molecule type" value="Genomic_DNA"/>
</dbReference>